<dbReference type="EC" id="2.7.7.65" evidence="2"/>
<dbReference type="PROSITE" id="PS50887">
    <property type="entry name" value="GGDEF"/>
    <property type="match status" value="1"/>
</dbReference>
<dbReference type="SMART" id="SM00267">
    <property type="entry name" value="GGDEF"/>
    <property type="match status" value="1"/>
</dbReference>
<dbReference type="InterPro" id="IPR043128">
    <property type="entry name" value="Rev_trsase/Diguanyl_cyclase"/>
</dbReference>
<feature type="transmembrane region" description="Helical" evidence="4">
    <location>
        <begin position="383"/>
        <end position="404"/>
    </location>
</feature>
<dbReference type="NCBIfam" id="TIGR00254">
    <property type="entry name" value="GGDEF"/>
    <property type="match status" value="1"/>
</dbReference>
<comment type="catalytic activity">
    <reaction evidence="3">
        <text>2 GTP = 3',3'-c-di-GMP + 2 diphosphate</text>
        <dbReference type="Rhea" id="RHEA:24898"/>
        <dbReference type="ChEBI" id="CHEBI:33019"/>
        <dbReference type="ChEBI" id="CHEBI:37565"/>
        <dbReference type="ChEBI" id="CHEBI:58805"/>
        <dbReference type="EC" id="2.7.7.65"/>
    </reaction>
</comment>
<dbReference type="CDD" id="cd01949">
    <property type="entry name" value="GGDEF"/>
    <property type="match status" value="1"/>
</dbReference>
<evidence type="ECO:0000259" key="5">
    <source>
        <dbReference type="PROSITE" id="PS50887"/>
    </source>
</evidence>
<dbReference type="InterPro" id="IPR050469">
    <property type="entry name" value="Diguanylate_Cyclase"/>
</dbReference>
<keyword evidence="4" id="KW-1133">Transmembrane helix</keyword>
<evidence type="ECO:0000313" key="6">
    <source>
        <dbReference type="EMBL" id="TRY15743.1"/>
    </source>
</evidence>
<dbReference type="GO" id="GO:0052621">
    <property type="term" value="F:diguanylate cyclase activity"/>
    <property type="evidence" value="ECO:0007669"/>
    <property type="project" value="UniProtKB-EC"/>
</dbReference>
<dbReference type="GO" id="GO:0043709">
    <property type="term" value="P:cell adhesion involved in single-species biofilm formation"/>
    <property type="evidence" value="ECO:0007669"/>
    <property type="project" value="TreeGrafter"/>
</dbReference>
<dbReference type="InterPro" id="IPR011990">
    <property type="entry name" value="TPR-like_helical_dom_sf"/>
</dbReference>
<dbReference type="InterPro" id="IPR029787">
    <property type="entry name" value="Nucleotide_cyclase"/>
</dbReference>
<sequence>MAFKILLVSVLTYFVGTVEAYDSEKLDGILDNLEEAIIDSDRASLLISDIDNSKSKFSVEQKARFLLLQGTRELINGNYKKSLIYFENAESLHPSNSLQVSIFLQQATAYVSLLEYQKALDVMSLNSLLVDNLKNMEQKGKVYIRLAGLYLSLQAYEEVKKYSLKASRFKEKLSLKNQCHSKLYFAVSKLKLNKLDGATSAFKDSSEFCKVNGFPLVGAMSMKGLGMVELERGNYLKALELFVGSLNNYQIFQYQLEINHIHALLAETYLGLKQPLKAKEYASFVISLPNETKNLEFKEIAMKVMSELSYQAGDYKQAYDYFVLHQDLSNTLLDDTKAKANAYQMAKFENGEKTREIHLLNKDRELYTAKAELTELQRNNERMMFLLICGSFIVLTLFAINMTLQKRKYKNLAQFDVLTGIYNRGTGQDKAENRYVKDSISGVNFSVILFDLDHFKNINDSYGHAMGDWVLKKVCEVVSIECRSGDIFTRFGGEEFALFMSNTDNDTAKKVAEKCRAQILAIETRYSGHEFTISASFGVATSTVKDLSLDPIIQRADVAMYQSKEHGRDRVSVYSSEVT</sequence>
<dbReference type="PANTHER" id="PTHR45138">
    <property type="entry name" value="REGULATORY COMPONENTS OF SENSORY TRANSDUCTION SYSTEM"/>
    <property type="match status" value="1"/>
</dbReference>
<keyword evidence="7" id="KW-1185">Reference proteome</keyword>
<keyword evidence="4" id="KW-0472">Membrane</keyword>
<organism evidence="6 7">
    <name type="scientific">Shewanella hanedai</name>
    <name type="common">Alteromonas hanedai</name>
    <dbReference type="NCBI Taxonomy" id="25"/>
    <lineage>
        <taxon>Bacteria</taxon>
        <taxon>Pseudomonadati</taxon>
        <taxon>Pseudomonadota</taxon>
        <taxon>Gammaproteobacteria</taxon>
        <taxon>Alteromonadales</taxon>
        <taxon>Shewanellaceae</taxon>
        <taxon>Shewanella</taxon>
    </lineage>
</organism>
<evidence type="ECO:0000313" key="7">
    <source>
        <dbReference type="Proteomes" id="UP000318126"/>
    </source>
</evidence>
<comment type="cofactor">
    <cofactor evidence="1">
        <name>Mg(2+)</name>
        <dbReference type="ChEBI" id="CHEBI:18420"/>
    </cofactor>
</comment>
<protein>
    <recommendedName>
        <fullName evidence="2">diguanylate cyclase</fullName>
        <ecNumber evidence="2">2.7.7.65</ecNumber>
    </recommendedName>
</protein>
<evidence type="ECO:0000256" key="3">
    <source>
        <dbReference type="ARBA" id="ARBA00034247"/>
    </source>
</evidence>
<dbReference type="Pfam" id="PF00990">
    <property type="entry name" value="GGDEF"/>
    <property type="match status" value="1"/>
</dbReference>
<accession>A0A553JTG9</accession>
<feature type="domain" description="GGDEF" evidence="5">
    <location>
        <begin position="443"/>
        <end position="576"/>
    </location>
</feature>
<dbReference type="InterPro" id="IPR000160">
    <property type="entry name" value="GGDEF_dom"/>
</dbReference>
<dbReference type="SUPFAM" id="SSF55073">
    <property type="entry name" value="Nucleotide cyclase"/>
    <property type="match status" value="1"/>
</dbReference>
<dbReference type="AlphaFoldDB" id="A0A553JTG9"/>
<dbReference type="PANTHER" id="PTHR45138:SF9">
    <property type="entry name" value="DIGUANYLATE CYCLASE DGCM-RELATED"/>
    <property type="match status" value="1"/>
</dbReference>
<evidence type="ECO:0000256" key="4">
    <source>
        <dbReference type="SAM" id="Phobius"/>
    </source>
</evidence>
<comment type="caution">
    <text evidence="6">The sequence shown here is derived from an EMBL/GenBank/DDBJ whole genome shotgun (WGS) entry which is preliminary data.</text>
</comment>
<dbReference type="GO" id="GO:0005886">
    <property type="term" value="C:plasma membrane"/>
    <property type="evidence" value="ECO:0007669"/>
    <property type="project" value="TreeGrafter"/>
</dbReference>
<keyword evidence="4" id="KW-0812">Transmembrane</keyword>
<dbReference type="Gene3D" id="3.30.70.270">
    <property type="match status" value="1"/>
</dbReference>
<dbReference type="OrthoDB" id="9803824at2"/>
<reference evidence="7" key="1">
    <citation type="submission" date="2019-07" db="EMBL/GenBank/DDBJ databases">
        <title>Shewanella sp. YLB-08 draft genomic sequence.</title>
        <authorList>
            <person name="Yu L."/>
        </authorList>
    </citation>
    <scope>NUCLEOTIDE SEQUENCE [LARGE SCALE GENOMIC DNA]</scope>
    <source>
        <strain evidence="7">JCM 20706</strain>
    </source>
</reference>
<dbReference type="FunFam" id="3.30.70.270:FF:000001">
    <property type="entry name" value="Diguanylate cyclase domain protein"/>
    <property type="match status" value="1"/>
</dbReference>
<evidence type="ECO:0000256" key="1">
    <source>
        <dbReference type="ARBA" id="ARBA00001946"/>
    </source>
</evidence>
<dbReference type="EMBL" id="VKGK01000003">
    <property type="protein sequence ID" value="TRY15743.1"/>
    <property type="molecule type" value="Genomic_DNA"/>
</dbReference>
<dbReference type="Gene3D" id="1.25.40.10">
    <property type="entry name" value="Tetratricopeptide repeat domain"/>
    <property type="match status" value="2"/>
</dbReference>
<gene>
    <name evidence="6" type="ORF">FN961_03450</name>
</gene>
<evidence type="ECO:0000256" key="2">
    <source>
        <dbReference type="ARBA" id="ARBA00012528"/>
    </source>
</evidence>
<dbReference type="GO" id="GO:1902201">
    <property type="term" value="P:negative regulation of bacterial-type flagellum-dependent cell motility"/>
    <property type="evidence" value="ECO:0007669"/>
    <property type="project" value="TreeGrafter"/>
</dbReference>
<dbReference type="Proteomes" id="UP000318126">
    <property type="component" value="Unassembled WGS sequence"/>
</dbReference>
<dbReference type="SUPFAM" id="SSF48452">
    <property type="entry name" value="TPR-like"/>
    <property type="match status" value="2"/>
</dbReference>
<name>A0A553JTG9_SHEHA</name>
<proteinExistence type="predicted"/>